<reference evidence="2" key="1">
    <citation type="submission" date="2021-04" db="EMBL/GenBank/DDBJ databases">
        <title>Genome based classification of Actinospica acidithermotolerans sp. nov., an actinobacterium isolated from an Indonesian hot spring.</title>
        <authorList>
            <person name="Kusuma A.B."/>
            <person name="Putra K.E."/>
            <person name="Nafisah S."/>
            <person name="Loh J."/>
            <person name="Nouioui I."/>
            <person name="Goodfellow M."/>
        </authorList>
    </citation>
    <scope>NUCLEOTIDE SEQUENCE</scope>
    <source>
        <strain evidence="2">MGRD01-02</strain>
    </source>
</reference>
<sequence length="421" mass="44548">MTAGLAVLGALLGLVYAMGLSRDSTSLANLKARTDGVSATSDLYYRLNDMDAMAANVLLVGYNPADASFVPASVNATASNRVYESDRTAADVDLETIAQNQALAAQGDKLMNALGEYEELIAQALYIDKATLHEQPAAPPASALGLYVQASALLHSTLLPTSQQITDTDSGEVDAAYSGDRSSMIGIGIAVLLIGLLAALALFLGNHYHARAFRRRVGWLVPGMLVAVVLGAVGINAQLTAADQLQYAKQNAYDSINALERAKAISDDANADESRWLLENQASSLGASFNVKVTQVNAYLATELHNITFPGEGQAANAAASEYRAYLDDDATIRSDAESENPAAAVAFDIGTQAGTSNYTFNAYLDDLNNVIRINDDYFVSTIAAGQSDLGGGAWALMILGELLLLAFVAQAGYLRLREYR</sequence>
<proteinExistence type="predicted"/>
<dbReference type="EMBL" id="JAGSOH010000087">
    <property type="protein sequence ID" value="MBR7829489.1"/>
    <property type="molecule type" value="Genomic_DNA"/>
</dbReference>
<keyword evidence="3" id="KW-1185">Reference proteome</keyword>
<feature type="transmembrane region" description="Helical" evidence="1">
    <location>
        <begin position="184"/>
        <end position="205"/>
    </location>
</feature>
<feature type="transmembrane region" description="Helical" evidence="1">
    <location>
        <begin position="394"/>
        <end position="415"/>
    </location>
</feature>
<evidence type="ECO:0000313" key="2">
    <source>
        <dbReference type="EMBL" id="MBR7829489.1"/>
    </source>
</evidence>
<dbReference type="RefSeq" id="WP_212520623.1">
    <property type="nucleotide sequence ID" value="NZ_JAGSOH010000087.1"/>
</dbReference>
<dbReference type="Proteomes" id="UP000676325">
    <property type="component" value="Unassembled WGS sequence"/>
</dbReference>
<name>A0A941EKY9_9ACTN</name>
<keyword evidence="1" id="KW-1133">Transmembrane helix</keyword>
<dbReference type="AlphaFoldDB" id="A0A941EKY9"/>
<keyword evidence="1" id="KW-0812">Transmembrane</keyword>
<keyword evidence="1" id="KW-0472">Membrane</keyword>
<evidence type="ECO:0000256" key="1">
    <source>
        <dbReference type="SAM" id="Phobius"/>
    </source>
</evidence>
<accession>A0A941EKY9</accession>
<protein>
    <submittedName>
        <fullName evidence="2">Uncharacterized protein</fullName>
    </submittedName>
</protein>
<feature type="transmembrane region" description="Helical" evidence="1">
    <location>
        <begin position="217"/>
        <end position="237"/>
    </location>
</feature>
<comment type="caution">
    <text evidence="2">The sequence shown here is derived from an EMBL/GenBank/DDBJ whole genome shotgun (WGS) entry which is preliminary data.</text>
</comment>
<organism evidence="2 3">
    <name type="scientific">Actinospica acidithermotolerans</name>
    <dbReference type="NCBI Taxonomy" id="2828514"/>
    <lineage>
        <taxon>Bacteria</taxon>
        <taxon>Bacillati</taxon>
        <taxon>Actinomycetota</taxon>
        <taxon>Actinomycetes</taxon>
        <taxon>Catenulisporales</taxon>
        <taxon>Actinospicaceae</taxon>
        <taxon>Actinospica</taxon>
    </lineage>
</organism>
<evidence type="ECO:0000313" key="3">
    <source>
        <dbReference type="Proteomes" id="UP000676325"/>
    </source>
</evidence>
<gene>
    <name evidence="2" type="ORF">KDK95_24500</name>
</gene>